<reference evidence="2 3" key="1">
    <citation type="submission" date="2018-01" db="EMBL/GenBank/DDBJ databases">
        <title>Genome characterization of the sugarcane-associated fungus Trichoderma ghanense CCMA-1212 and their application in lignocelulose bioconversion.</title>
        <authorList>
            <person name="Steindorff A.S."/>
            <person name="Mendes T.D."/>
            <person name="Vilela E.S.D."/>
            <person name="Rodrigues D.S."/>
            <person name="Formighieri E.F."/>
            <person name="Melo I.S."/>
            <person name="Favaro L.C.L."/>
        </authorList>
    </citation>
    <scope>NUCLEOTIDE SEQUENCE [LARGE SCALE GENOMIC DNA]</scope>
    <source>
        <strain evidence="2 3">CCMA-1212</strain>
    </source>
</reference>
<dbReference type="EMBL" id="PPTA01000025">
    <property type="protein sequence ID" value="TFA97950.1"/>
    <property type="molecule type" value="Genomic_DNA"/>
</dbReference>
<dbReference type="RefSeq" id="XP_073554152.1">
    <property type="nucleotide sequence ID" value="XM_073707337.1"/>
</dbReference>
<gene>
    <name evidence="2" type="ORF">CCMA1212_010285</name>
</gene>
<dbReference type="Proteomes" id="UP001642720">
    <property type="component" value="Unassembled WGS sequence"/>
</dbReference>
<comment type="caution">
    <text evidence="2">The sequence shown here is derived from an EMBL/GenBank/DDBJ whole genome shotgun (WGS) entry which is preliminary data.</text>
</comment>
<evidence type="ECO:0000256" key="1">
    <source>
        <dbReference type="SAM" id="MobiDB-lite"/>
    </source>
</evidence>
<dbReference type="GeneID" id="300581787"/>
<accession>A0ABY2GQR3</accession>
<keyword evidence="3" id="KW-1185">Reference proteome</keyword>
<organism evidence="2 3">
    <name type="scientific">Trichoderma ghanense</name>
    <dbReference type="NCBI Taxonomy" id="65468"/>
    <lineage>
        <taxon>Eukaryota</taxon>
        <taxon>Fungi</taxon>
        <taxon>Dikarya</taxon>
        <taxon>Ascomycota</taxon>
        <taxon>Pezizomycotina</taxon>
        <taxon>Sordariomycetes</taxon>
        <taxon>Hypocreomycetidae</taxon>
        <taxon>Hypocreales</taxon>
        <taxon>Hypocreaceae</taxon>
        <taxon>Trichoderma</taxon>
    </lineage>
</organism>
<evidence type="ECO:0000313" key="2">
    <source>
        <dbReference type="EMBL" id="TFA97950.1"/>
    </source>
</evidence>
<feature type="region of interest" description="Disordered" evidence="1">
    <location>
        <begin position="1"/>
        <end position="34"/>
    </location>
</feature>
<name>A0ABY2GQR3_9HYPO</name>
<protein>
    <submittedName>
        <fullName evidence="2">Uncharacterized protein</fullName>
    </submittedName>
</protein>
<sequence length="96" mass="11095">MRSRRTLFAQAFHCDPESSPPSGRAPNGTSQRQAIVDDDDGSALHGQVVRVVMSRLPVFHTPKRRNLDRLLKSRNKPFVQWWYKSTLVRLKEPLRV</sequence>
<proteinExistence type="predicted"/>
<evidence type="ECO:0000313" key="3">
    <source>
        <dbReference type="Proteomes" id="UP001642720"/>
    </source>
</evidence>